<dbReference type="AlphaFoldDB" id="A3TWG2"/>
<evidence type="ECO:0000256" key="1">
    <source>
        <dbReference type="SAM" id="MobiDB-lite"/>
    </source>
</evidence>
<evidence type="ECO:0000256" key="2">
    <source>
        <dbReference type="SAM" id="SignalP"/>
    </source>
</evidence>
<comment type="caution">
    <text evidence="3">The sequence shown here is derived from an EMBL/GenBank/DDBJ whole genome shotgun (WGS) entry which is preliminary data.</text>
</comment>
<proteinExistence type="predicted"/>
<dbReference type="RefSeq" id="WP_009806611.1">
    <property type="nucleotide sequence ID" value="NZ_CH724131.1"/>
</dbReference>
<dbReference type="EMBL" id="AAMO01000003">
    <property type="protein sequence ID" value="EAQ03958.1"/>
    <property type="molecule type" value="Genomic_DNA"/>
</dbReference>
<protein>
    <submittedName>
        <fullName evidence="3">Methionine sulfoxide reductase B</fullName>
        <ecNumber evidence="3">1.8.4.11</ecNumber>
    </submittedName>
</protein>
<feature type="compositionally biased region" description="Polar residues" evidence="1">
    <location>
        <begin position="73"/>
        <end position="87"/>
    </location>
</feature>
<dbReference type="EC" id="1.8.4.11" evidence="3"/>
<dbReference type="OrthoDB" id="7863907at2"/>
<keyword evidence="4" id="KW-1185">Reference proteome</keyword>
<evidence type="ECO:0000313" key="4">
    <source>
        <dbReference type="Proteomes" id="UP000004318"/>
    </source>
</evidence>
<dbReference type="eggNOG" id="ENOG503105K">
    <property type="taxonomic scope" value="Bacteria"/>
</dbReference>
<feature type="chain" id="PRO_5002660373" evidence="2">
    <location>
        <begin position="22"/>
        <end position="173"/>
    </location>
</feature>
<name>A3TWG2_PSEBH</name>
<dbReference type="GO" id="GO:0008113">
    <property type="term" value="F:peptide-methionine (S)-S-oxide reductase activity"/>
    <property type="evidence" value="ECO:0007669"/>
    <property type="project" value="UniProtKB-EC"/>
</dbReference>
<dbReference type="Proteomes" id="UP000004318">
    <property type="component" value="Unassembled WGS sequence"/>
</dbReference>
<reference evidence="3 4" key="1">
    <citation type="journal article" date="2010" name="J. Bacteriol.">
        <title>Genome sequences of Oceanicola granulosus HTCC2516(T) and Oceanicola batsensis HTCC2597(TDelta).</title>
        <authorList>
            <person name="Thrash J.C."/>
            <person name="Cho J.C."/>
            <person name="Vergin K.L."/>
            <person name="Giovannoni S.J."/>
        </authorList>
    </citation>
    <scope>NUCLEOTIDE SEQUENCE [LARGE SCALE GENOMIC DNA]</scope>
    <source>
        <strain evidence="4">ATCC BAA-863 / DSM 15984 / KCTC 12145 / HTCC2597</strain>
    </source>
</reference>
<keyword evidence="2" id="KW-0732">Signal</keyword>
<sequence>MRFTSKIIGYAALLTTVSAGAAMAQSSVTEDVPESMEDSRGVESGAINSVETFTDEEQATSSVDETLEERADSQTVTEVDSSTSVPASLETSRLAEATDIEGMDSSREMYIWTMNDVDGVEPWSDEDATEMRSAIVANSMVQQKLEAGGYTEDDVVAAYTRADGGLTVIVDDE</sequence>
<feature type="region of interest" description="Disordered" evidence="1">
    <location>
        <begin position="55"/>
        <end position="87"/>
    </location>
</feature>
<gene>
    <name evidence="3" type="ORF">OB2597_11961</name>
</gene>
<evidence type="ECO:0000313" key="3">
    <source>
        <dbReference type="EMBL" id="EAQ03958.1"/>
    </source>
</evidence>
<accession>A3TWG2</accession>
<feature type="signal peptide" evidence="2">
    <location>
        <begin position="1"/>
        <end position="21"/>
    </location>
</feature>
<keyword evidence="3" id="KW-0560">Oxidoreductase</keyword>
<organism evidence="3 4">
    <name type="scientific">Pseudooceanicola batsensis (strain ATCC BAA-863 / DSM 15984 / KCTC 12145 / HTCC2597)</name>
    <name type="common">Oceanicola batsensis</name>
    <dbReference type="NCBI Taxonomy" id="252305"/>
    <lineage>
        <taxon>Bacteria</taxon>
        <taxon>Pseudomonadati</taxon>
        <taxon>Pseudomonadota</taxon>
        <taxon>Alphaproteobacteria</taxon>
        <taxon>Rhodobacterales</taxon>
        <taxon>Paracoccaceae</taxon>
        <taxon>Pseudooceanicola</taxon>
    </lineage>
</organism>
<dbReference type="HOGENOM" id="CLU_1546061_0_0_5"/>